<evidence type="ECO:0000256" key="11">
    <source>
        <dbReference type="SAM" id="MobiDB-lite"/>
    </source>
</evidence>
<dbReference type="SUPFAM" id="SSF50978">
    <property type="entry name" value="WD40 repeat-like"/>
    <property type="match status" value="1"/>
</dbReference>
<keyword evidence="3" id="KW-0853">WD repeat</keyword>
<keyword evidence="8" id="KW-0333">Golgi apparatus</keyword>
<keyword evidence="5" id="KW-0677">Repeat</keyword>
<keyword evidence="7 12" id="KW-1133">Transmembrane helix</keyword>
<dbReference type="OrthoDB" id="1914839at2759"/>
<dbReference type="EMBL" id="KV454214">
    <property type="protein sequence ID" value="ODQ57150.1"/>
    <property type="molecule type" value="Genomic_DNA"/>
</dbReference>
<evidence type="ECO:0000256" key="10">
    <source>
        <dbReference type="ARBA" id="ARBA00023180"/>
    </source>
</evidence>
<dbReference type="PANTHER" id="PTHR46378:SF1">
    <property type="entry name" value="STEROL REGULATORY ELEMENT-BINDING PROTEIN CLEAVAGE-ACTIVATING PROTEIN"/>
    <property type="match status" value="1"/>
</dbReference>
<dbReference type="PANTHER" id="PTHR46378">
    <property type="entry name" value="STEROL REGULATORY ELEMENT-BINDING PROTEIN CLEAVAGE-ACTIVATING PROTEIN"/>
    <property type="match status" value="1"/>
</dbReference>
<comment type="subcellular location">
    <subcellularLocation>
        <location evidence="1">Endoplasmic reticulum membrane</location>
    </subcellularLocation>
    <subcellularLocation>
        <location evidence="2">Golgi apparatus membrane</location>
        <topology evidence="2">Multi-pass membrane protein</topology>
    </subcellularLocation>
</comment>
<dbReference type="InterPro" id="IPR053958">
    <property type="entry name" value="HMGCR/SNAP/NPC1-like_SSD"/>
</dbReference>
<feature type="transmembrane region" description="Helical" evidence="12">
    <location>
        <begin position="506"/>
        <end position="527"/>
    </location>
</feature>
<evidence type="ECO:0000256" key="1">
    <source>
        <dbReference type="ARBA" id="ARBA00004586"/>
    </source>
</evidence>
<evidence type="ECO:0000256" key="12">
    <source>
        <dbReference type="SAM" id="Phobius"/>
    </source>
</evidence>
<feature type="transmembrane region" description="Helical" evidence="12">
    <location>
        <begin position="308"/>
        <end position="333"/>
    </location>
</feature>
<feature type="transmembrane region" description="Helical" evidence="12">
    <location>
        <begin position="281"/>
        <end position="301"/>
    </location>
</feature>
<dbReference type="RefSeq" id="XP_019036357.1">
    <property type="nucleotide sequence ID" value="XM_019180346.1"/>
</dbReference>
<dbReference type="GO" id="GO:0045540">
    <property type="term" value="P:regulation of cholesterol biosynthetic process"/>
    <property type="evidence" value="ECO:0007669"/>
    <property type="project" value="TreeGrafter"/>
</dbReference>
<accession>A0A1E3NVX8</accession>
<keyword evidence="6" id="KW-0256">Endoplasmic reticulum</keyword>
<dbReference type="InterPro" id="IPR036322">
    <property type="entry name" value="WD40_repeat_dom_sf"/>
</dbReference>
<evidence type="ECO:0000256" key="7">
    <source>
        <dbReference type="ARBA" id="ARBA00022989"/>
    </source>
</evidence>
<feature type="compositionally biased region" description="Basic and acidic residues" evidence="11">
    <location>
        <begin position="1094"/>
        <end position="1103"/>
    </location>
</feature>
<evidence type="ECO:0000256" key="4">
    <source>
        <dbReference type="ARBA" id="ARBA00022692"/>
    </source>
</evidence>
<keyword evidence="10" id="KW-0325">Glycoprotein</keyword>
<evidence type="ECO:0000256" key="6">
    <source>
        <dbReference type="ARBA" id="ARBA00022824"/>
    </source>
</evidence>
<evidence type="ECO:0000256" key="8">
    <source>
        <dbReference type="ARBA" id="ARBA00023034"/>
    </source>
</evidence>
<dbReference type="Pfam" id="PF12349">
    <property type="entry name" value="Sterol-sensing"/>
    <property type="match status" value="1"/>
</dbReference>
<proteinExistence type="predicted"/>
<evidence type="ECO:0000313" key="15">
    <source>
        <dbReference type="Proteomes" id="UP000094112"/>
    </source>
</evidence>
<dbReference type="GO" id="GO:0032936">
    <property type="term" value="C:SREBP-SCAP complex"/>
    <property type="evidence" value="ECO:0007669"/>
    <property type="project" value="TreeGrafter"/>
</dbReference>
<evidence type="ECO:0000256" key="3">
    <source>
        <dbReference type="ARBA" id="ARBA00022574"/>
    </source>
</evidence>
<evidence type="ECO:0000256" key="5">
    <source>
        <dbReference type="ARBA" id="ARBA00022737"/>
    </source>
</evidence>
<dbReference type="GO" id="GO:0032934">
    <property type="term" value="F:sterol binding"/>
    <property type="evidence" value="ECO:0007669"/>
    <property type="project" value="InterPro"/>
</dbReference>
<feature type="region of interest" description="Disordered" evidence="11">
    <location>
        <begin position="1094"/>
        <end position="1126"/>
    </location>
</feature>
<dbReference type="InterPro" id="IPR030225">
    <property type="entry name" value="SCAP"/>
</dbReference>
<evidence type="ECO:0000313" key="14">
    <source>
        <dbReference type="EMBL" id="ODQ57150.1"/>
    </source>
</evidence>
<dbReference type="AlphaFoldDB" id="A0A1E3NVX8"/>
<dbReference type="GO" id="GO:0032933">
    <property type="term" value="P:SREBP signaling pathway"/>
    <property type="evidence" value="ECO:0007669"/>
    <property type="project" value="InterPro"/>
</dbReference>
<evidence type="ECO:0000259" key="13">
    <source>
        <dbReference type="PROSITE" id="PS50156"/>
    </source>
</evidence>
<evidence type="ECO:0000256" key="2">
    <source>
        <dbReference type="ARBA" id="ARBA00004653"/>
    </source>
</evidence>
<name>A0A1E3NVX8_WICAA</name>
<feature type="domain" description="SSD" evidence="13">
    <location>
        <begin position="279"/>
        <end position="439"/>
    </location>
</feature>
<dbReference type="PROSITE" id="PS50156">
    <property type="entry name" value="SSD"/>
    <property type="match status" value="1"/>
</dbReference>
<gene>
    <name evidence="14" type="ORF">WICANDRAFT_102182</name>
</gene>
<dbReference type="GeneID" id="30197592"/>
<feature type="compositionally biased region" description="Basic residues" evidence="11">
    <location>
        <begin position="1109"/>
        <end position="1120"/>
    </location>
</feature>
<feature type="transmembrane region" description="Helical" evidence="12">
    <location>
        <begin position="633"/>
        <end position="654"/>
    </location>
</feature>
<keyword evidence="9 12" id="KW-0472">Membrane</keyword>
<reference evidence="14 15" key="1">
    <citation type="journal article" date="2016" name="Proc. Natl. Acad. Sci. U.S.A.">
        <title>Comparative genomics of biotechnologically important yeasts.</title>
        <authorList>
            <person name="Riley R."/>
            <person name="Haridas S."/>
            <person name="Wolfe K.H."/>
            <person name="Lopes M.R."/>
            <person name="Hittinger C.T."/>
            <person name="Goeker M."/>
            <person name="Salamov A.A."/>
            <person name="Wisecaver J.H."/>
            <person name="Long T.M."/>
            <person name="Calvey C.H."/>
            <person name="Aerts A.L."/>
            <person name="Barry K.W."/>
            <person name="Choi C."/>
            <person name="Clum A."/>
            <person name="Coughlan A.Y."/>
            <person name="Deshpande S."/>
            <person name="Douglass A.P."/>
            <person name="Hanson S.J."/>
            <person name="Klenk H.-P."/>
            <person name="LaButti K.M."/>
            <person name="Lapidus A."/>
            <person name="Lindquist E.A."/>
            <person name="Lipzen A.M."/>
            <person name="Meier-Kolthoff J.P."/>
            <person name="Ohm R.A."/>
            <person name="Otillar R.P."/>
            <person name="Pangilinan J.L."/>
            <person name="Peng Y."/>
            <person name="Rokas A."/>
            <person name="Rosa C.A."/>
            <person name="Scheuner C."/>
            <person name="Sibirny A.A."/>
            <person name="Slot J.C."/>
            <person name="Stielow J.B."/>
            <person name="Sun H."/>
            <person name="Kurtzman C.P."/>
            <person name="Blackwell M."/>
            <person name="Grigoriev I.V."/>
            <person name="Jeffries T.W."/>
        </authorList>
    </citation>
    <scope>NUCLEOTIDE SEQUENCE [LARGE SCALE GENOMIC DNA]</scope>
    <source>
        <strain evidence="15">ATCC 58044 / CBS 1984 / NCYC 433 / NRRL Y-366-8</strain>
    </source>
</reference>
<keyword evidence="4 12" id="KW-0812">Transmembrane</keyword>
<dbReference type="InterPro" id="IPR000731">
    <property type="entry name" value="SSD"/>
</dbReference>
<feature type="transmembrane region" description="Helical" evidence="12">
    <location>
        <begin position="416"/>
        <end position="437"/>
    </location>
</feature>
<dbReference type="GO" id="GO:0005789">
    <property type="term" value="C:endoplasmic reticulum membrane"/>
    <property type="evidence" value="ECO:0007669"/>
    <property type="project" value="UniProtKB-SubCell"/>
</dbReference>
<evidence type="ECO:0000256" key="9">
    <source>
        <dbReference type="ARBA" id="ARBA00023136"/>
    </source>
</evidence>
<dbReference type="STRING" id="683960.A0A1E3NVX8"/>
<sequence length="1242" mass="140242">MFEFLLFLRSLFQVISDYIYNHHISKLRKYYEKLSFNITKNQRAFIIWPVSIAFILSYPAIYSLYTSPDSLENSYITDLQNIGIGIQSTSFQDPESIDSNALLLKQLWIAPSNLKAFQNGYDIDSGALDKGFLVDALKLQTELLDGINQSEDSFAFVHTPFQYWDNDLERLKSDKFPLRVLQKNSAKTNSSGVSLSHNGLFSGIVKINGLIKSAQAIRILIFYKSGKQNNLDAGKIWDSNLKLIKESNTNSKFFLSEVGQDDHNVKTFLLKLTKMNSIDHFILTTSYVLIALYFVISLSNLRSVRSRIGLLFAFIVELTLAVLSSATLTTYFFQGVDFYQIPLQFLPFVVVVVGIENMFRLVTLLSETPGELSISSRMSKALSGSGITSTLIVFCDLVILSLIYPIVVPNTKQFCIFASFALIIDHILHLTYFAAVLSIDVHRLELHDLLNNDSHFKVTEKKRWYYSLFDTKRRTSLVDSLSENEDQITVSSVANSLKNFILKIKLPFSTTVTGTLVMIMFLIGTNIRWTDDSLKLPLVGKPKQDFGLSTSPQEFSTHIQTYTETQYDLVCFLDKKSFSTEIFKLLENVNQQDFSNVFIAVYNPVVALYGEGDKVKTMSEISFNLNTTYKFDLYYILEFLTSLAFILSIALVILRSLAPDSINDTGDELKKQVIEEDHTFQSKVLSGGHFLDIIKITTSRSPFIVSVGLDHKVLVWSPVSQPMPIPSQLPISSNIWPITHVVLSDHGNYISVFSKTGAIQCYSRLTMTWVWKIEIEELKNNQPLEAFFRHKTIPAFLQRKMAADLLQQARSTPSSRRNSMRSIASPKLGPTMAFANNAGVNKDLEELVIVLKSGQVAVVSCEDGSIKKEKLSAAPLVSSGKLVTPRVNDRLVSCTEDGKLLLSTAVNNKWKTRIVRVDEEKFNNPNITLSGSHTLPYIKEEETPEQSAKLNLEFRKSSIAIVPFVGFIVRTHGCCAEIIDVQTGILIKRFKIRQFKKNTLRVFHDQPTHCRFCGSVSISSFTVVYTTENNSVVMHTFNVDHRAKTSICLRVERDPREIRCVGFNSVTEHQHELGNAEGWTTTDKNQIVGIRRKTEEEVKESLNETRTSTLRKRRAQHHQHHSDENAPRLHDLWEGWAMSADGKVDYYDIPDVGNAGGLLVNSIGQINRFGHKSIVVAFGNIMQVLYLGNDDLIYNDEDKGATNEISGLSFVNKRRKNLKRTDMTSTNFSEVDAIPGISELSL</sequence>
<protein>
    <recommendedName>
        <fullName evidence="13">SSD domain-containing protein</fullName>
    </recommendedName>
</protein>
<dbReference type="Proteomes" id="UP000094112">
    <property type="component" value="Unassembled WGS sequence"/>
</dbReference>
<keyword evidence="15" id="KW-1185">Reference proteome</keyword>
<dbReference type="GO" id="GO:0000139">
    <property type="term" value="C:Golgi membrane"/>
    <property type="evidence" value="ECO:0007669"/>
    <property type="project" value="UniProtKB-SubCell"/>
</dbReference>
<organism evidence="14 15">
    <name type="scientific">Wickerhamomyces anomalus (strain ATCC 58044 / CBS 1984 / NCYC 433 / NRRL Y-366-8)</name>
    <name type="common">Yeast</name>
    <name type="synonym">Hansenula anomala</name>
    <dbReference type="NCBI Taxonomy" id="683960"/>
    <lineage>
        <taxon>Eukaryota</taxon>
        <taxon>Fungi</taxon>
        <taxon>Dikarya</taxon>
        <taxon>Ascomycota</taxon>
        <taxon>Saccharomycotina</taxon>
        <taxon>Saccharomycetes</taxon>
        <taxon>Phaffomycetales</taxon>
        <taxon>Wickerhamomycetaceae</taxon>
        <taxon>Wickerhamomyces</taxon>
    </lineage>
</organism>
<feature type="transmembrane region" description="Helical" evidence="12">
    <location>
        <begin position="386"/>
        <end position="404"/>
    </location>
</feature>